<proteinExistence type="predicted"/>
<name>A0A4R2JGZ7_9PSEU</name>
<evidence type="ECO:0000313" key="2">
    <source>
        <dbReference type="Proteomes" id="UP000295680"/>
    </source>
</evidence>
<dbReference type="EMBL" id="SLWS01000007">
    <property type="protein sequence ID" value="TCO55649.1"/>
    <property type="molecule type" value="Genomic_DNA"/>
</dbReference>
<reference evidence="1 2" key="1">
    <citation type="submission" date="2019-03" db="EMBL/GenBank/DDBJ databases">
        <title>Genomic Encyclopedia of Type Strains, Phase IV (KMG-IV): sequencing the most valuable type-strain genomes for metagenomic binning, comparative biology and taxonomic classification.</title>
        <authorList>
            <person name="Goeker M."/>
        </authorList>
    </citation>
    <scope>NUCLEOTIDE SEQUENCE [LARGE SCALE GENOMIC DNA]</scope>
    <source>
        <strain evidence="1 2">DSM 45934</strain>
    </source>
</reference>
<accession>A0A4R2JGZ7</accession>
<organism evidence="1 2">
    <name type="scientific">Actinocrispum wychmicini</name>
    <dbReference type="NCBI Taxonomy" id="1213861"/>
    <lineage>
        <taxon>Bacteria</taxon>
        <taxon>Bacillati</taxon>
        <taxon>Actinomycetota</taxon>
        <taxon>Actinomycetes</taxon>
        <taxon>Pseudonocardiales</taxon>
        <taxon>Pseudonocardiaceae</taxon>
        <taxon>Actinocrispum</taxon>
    </lineage>
</organism>
<protein>
    <submittedName>
        <fullName evidence="1">Uncharacterized protein</fullName>
    </submittedName>
</protein>
<keyword evidence="2" id="KW-1185">Reference proteome</keyword>
<dbReference type="AlphaFoldDB" id="A0A4R2JGZ7"/>
<gene>
    <name evidence="1" type="ORF">EV192_10771</name>
</gene>
<comment type="caution">
    <text evidence="1">The sequence shown here is derived from an EMBL/GenBank/DDBJ whole genome shotgun (WGS) entry which is preliminary data.</text>
</comment>
<dbReference type="Proteomes" id="UP000295680">
    <property type="component" value="Unassembled WGS sequence"/>
</dbReference>
<evidence type="ECO:0000313" key="1">
    <source>
        <dbReference type="EMBL" id="TCO55649.1"/>
    </source>
</evidence>
<sequence>MTPKTFFTSSGSAGRGRVLGTVMVSMRSIGFVSSSSCRTAHRQNDATAARLRLRLDGASAAISDRHARIGAAINSLISSSW</sequence>